<evidence type="ECO:0008006" key="10">
    <source>
        <dbReference type="Google" id="ProtNLM"/>
    </source>
</evidence>
<feature type="binding site" evidence="7">
    <location>
        <position position="40"/>
    </location>
    <ligand>
        <name>Fe cation</name>
        <dbReference type="ChEBI" id="CHEBI:24875"/>
        <label>1</label>
    </ligand>
</feature>
<reference evidence="8 9" key="1">
    <citation type="submission" date="2015-03" db="EMBL/GenBank/DDBJ databases">
        <authorList>
            <person name="Murphy D."/>
        </authorList>
    </citation>
    <scope>NUCLEOTIDE SEQUENCE [LARGE SCALE GENOMIC DNA]</scope>
    <source>
        <strain evidence="8 9">OL-4</strain>
    </source>
</reference>
<keyword evidence="2 7" id="KW-0479">Metal-binding</keyword>
<dbReference type="EMBL" id="CGIH01000029">
    <property type="protein sequence ID" value="CFX76427.1"/>
    <property type="molecule type" value="Genomic_DNA"/>
</dbReference>
<feature type="binding site" evidence="7">
    <location>
        <position position="39"/>
    </location>
    <ligand>
        <name>Fe cation</name>
        <dbReference type="ChEBI" id="CHEBI:24875"/>
        <label>2</label>
    </ligand>
</feature>
<dbReference type="Gene3D" id="3.60.21.10">
    <property type="match status" value="1"/>
</dbReference>
<evidence type="ECO:0000256" key="3">
    <source>
        <dbReference type="ARBA" id="ARBA00022801"/>
    </source>
</evidence>
<feature type="binding site" evidence="7">
    <location>
        <position position="176"/>
    </location>
    <ligand>
        <name>Fe cation</name>
        <dbReference type="ChEBI" id="CHEBI:24875"/>
        <label>2</label>
    </ligand>
</feature>
<comment type="cofactor">
    <cofactor evidence="1">
        <name>Fe(3+)</name>
        <dbReference type="ChEBI" id="CHEBI:29034"/>
    </cofactor>
</comment>
<dbReference type="SUPFAM" id="SSF56300">
    <property type="entry name" value="Metallo-dependent phosphatases"/>
    <property type="match status" value="1"/>
</dbReference>
<evidence type="ECO:0000256" key="2">
    <source>
        <dbReference type="ARBA" id="ARBA00022723"/>
    </source>
</evidence>
<evidence type="ECO:0000256" key="1">
    <source>
        <dbReference type="ARBA" id="ARBA00001965"/>
    </source>
</evidence>
<accession>A0A0E4C8X9</accession>
<dbReference type="NCBIfam" id="TIGR00282">
    <property type="entry name" value="TIGR00282 family metallophosphoesterase"/>
    <property type="match status" value="1"/>
</dbReference>
<feature type="binding site" evidence="7">
    <location>
        <position position="39"/>
    </location>
    <ligand>
        <name>Fe cation</name>
        <dbReference type="ChEBI" id="CHEBI:24875"/>
        <label>1</label>
    </ligand>
</feature>
<sequence length="261" mass="28681">MNILIIGDIVGKPGRAILKAMLSKIQRENDISFTIANAENAAGGRGLTQEIKDDLIGMGIDVLTMGNHVWDNKNIFNFIDDEPRLIRPINYPGDCPGQGMHIYKAGFNKNIAVINASGRVYMPALDCPFQTINEVVNDIKDQVDFIIVDFHAEATSEKMALAHYLDGRVTVLVGTHTHIQTADERILPQGTAYITDLGMTGPVDSILGMAKGPIIDKFLNARPARFEVATGPAQMQGVVLQLDEENNKATHIERFSYYLGD</sequence>
<comment type="similarity">
    <text evidence="5">Belongs to the YmdB-like family.</text>
</comment>
<organism evidence="8 9">
    <name type="scientific">Syntrophomonas zehnderi OL-4</name>
    <dbReference type="NCBI Taxonomy" id="690567"/>
    <lineage>
        <taxon>Bacteria</taxon>
        <taxon>Bacillati</taxon>
        <taxon>Bacillota</taxon>
        <taxon>Clostridia</taxon>
        <taxon>Eubacteriales</taxon>
        <taxon>Syntrophomonadaceae</taxon>
        <taxon>Syntrophomonas</taxon>
    </lineage>
</organism>
<evidence type="ECO:0000256" key="5">
    <source>
        <dbReference type="ARBA" id="ARBA00061401"/>
    </source>
</evidence>
<feature type="binding site" evidence="7">
    <location>
        <position position="8"/>
    </location>
    <ligand>
        <name>Fe cation</name>
        <dbReference type="ChEBI" id="CHEBI:24875"/>
        <label>1</label>
    </ligand>
</feature>
<dbReference type="FunFam" id="3.60.21.10:FF:000016">
    <property type="entry name" value="Putative metallophosphoesterase"/>
    <property type="match status" value="1"/>
</dbReference>
<evidence type="ECO:0000313" key="8">
    <source>
        <dbReference type="EMBL" id="CFX76427.1"/>
    </source>
</evidence>
<dbReference type="PIRSF" id="PIRSF004789">
    <property type="entry name" value="DR1281"/>
    <property type="match status" value="1"/>
</dbReference>
<name>A0A0E4C8X9_9FIRM</name>
<dbReference type="Pfam" id="PF13277">
    <property type="entry name" value="YmdB"/>
    <property type="match status" value="1"/>
</dbReference>
<evidence type="ECO:0000256" key="7">
    <source>
        <dbReference type="PIRSR" id="PIRSR004789-51"/>
    </source>
</evidence>
<keyword evidence="9" id="KW-1185">Reference proteome</keyword>
<dbReference type="GO" id="GO:0046872">
    <property type="term" value="F:metal ion binding"/>
    <property type="evidence" value="ECO:0007669"/>
    <property type="project" value="UniProtKB-KW"/>
</dbReference>
<dbReference type="OrthoDB" id="9801109at2"/>
<gene>
    <name evidence="8" type="ORF">1823</name>
</gene>
<dbReference type="CDD" id="cd07382">
    <property type="entry name" value="MPP_DR1281"/>
    <property type="match status" value="1"/>
</dbReference>
<dbReference type="STRING" id="690567.1823"/>
<evidence type="ECO:0000256" key="4">
    <source>
        <dbReference type="ARBA" id="ARBA00023004"/>
    </source>
</evidence>
<dbReference type="InterPro" id="IPR005235">
    <property type="entry name" value="YmdB-like"/>
</dbReference>
<protein>
    <recommendedName>
        <fullName evidence="10">Metallo-dependent phosphatase-like</fullName>
    </recommendedName>
</protein>
<keyword evidence="4" id="KW-0408">Iron</keyword>
<dbReference type="RefSeq" id="WP_076982632.1">
    <property type="nucleotide sequence ID" value="NZ_CGIH01000029.1"/>
</dbReference>
<dbReference type="AlphaFoldDB" id="A0A0E4C8X9"/>
<feature type="active site" description="Proton donor" evidence="6">
    <location>
        <position position="68"/>
    </location>
</feature>
<feature type="binding site" evidence="7">
    <location>
        <position position="151"/>
    </location>
    <ligand>
        <name>Fe cation</name>
        <dbReference type="ChEBI" id="CHEBI:24875"/>
        <label>2</label>
    </ligand>
</feature>
<feature type="binding site" evidence="7">
    <location>
        <position position="178"/>
    </location>
    <ligand>
        <name>Fe cation</name>
        <dbReference type="ChEBI" id="CHEBI:24875"/>
        <label>1</label>
    </ligand>
</feature>
<feature type="binding site" evidence="7">
    <location>
        <position position="67"/>
    </location>
    <ligand>
        <name>Fe cation</name>
        <dbReference type="ChEBI" id="CHEBI:24875"/>
        <label>2</label>
    </ligand>
</feature>
<dbReference type="InterPro" id="IPR029052">
    <property type="entry name" value="Metallo-depent_PP-like"/>
</dbReference>
<dbReference type="GO" id="GO:0004113">
    <property type="term" value="F:2',3'-cyclic-nucleotide 3'-phosphodiesterase activity"/>
    <property type="evidence" value="ECO:0007669"/>
    <property type="project" value="TreeGrafter"/>
</dbReference>
<keyword evidence="3" id="KW-0378">Hydrolase</keyword>
<dbReference type="PANTHER" id="PTHR36303:SF1">
    <property type="entry name" value="2',3'-CYCLIC-NUCLEOTIDE 2'-PHOSPHODIESTERASE"/>
    <property type="match status" value="1"/>
</dbReference>
<dbReference type="PANTHER" id="PTHR36303">
    <property type="entry name" value="2',3'-CYCLIC-NUCLEOTIDE 2'-PHOSPHODIESTERASE"/>
    <property type="match status" value="1"/>
</dbReference>
<dbReference type="Proteomes" id="UP000045545">
    <property type="component" value="Unassembled WGS sequence"/>
</dbReference>
<evidence type="ECO:0000313" key="9">
    <source>
        <dbReference type="Proteomes" id="UP000045545"/>
    </source>
</evidence>
<proteinExistence type="inferred from homology"/>
<evidence type="ECO:0000256" key="6">
    <source>
        <dbReference type="PIRSR" id="PIRSR004789-50"/>
    </source>
</evidence>